<evidence type="ECO:0000256" key="2">
    <source>
        <dbReference type="ARBA" id="ARBA00022448"/>
    </source>
</evidence>
<evidence type="ECO:0000256" key="3">
    <source>
        <dbReference type="ARBA" id="ARBA00022729"/>
    </source>
</evidence>
<gene>
    <name evidence="6" type="ORF">NND69_06985</name>
</gene>
<dbReference type="Proteomes" id="UP001141458">
    <property type="component" value="Unassembled WGS sequence"/>
</dbReference>
<dbReference type="SUPFAM" id="SSF53850">
    <property type="entry name" value="Periplasmic binding protein-like II"/>
    <property type="match status" value="1"/>
</dbReference>
<comment type="similarity">
    <text evidence="1">Belongs to the bacterial solute-binding protein 5 family.</text>
</comment>
<dbReference type="PROSITE" id="PS51257">
    <property type="entry name" value="PROKAR_LIPOPROTEIN"/>
    <property type="match status" value="1"/>
</dbReference>
<evidence type="ECO:0000256" key="1">
    <source>
        <dbReference type="ARBA" id="ARBA00005695"/>
    </source>
</evidence>
<keyword evidence="3 4" id="KW-0732">Signal</keyword>
<dbReference type="PIRSF" id="PIRSF002741">
    <property type="entry name" value="MppA"/>
    <property type="match status" value="1"/>
</dbReference>
<feature type="chain" id="PRO_5040748252" evidence="4">
    <location>
        <begin position="20"/>
        <end position="554"/>
    </location>
</feature>
<name>A0A9X3K7J6_9FIRM</name>
<evidence type="ECO:0000313" key="6">
    <source>
        <dbReference type="EMBL" id="MCZ7408091.1"/>
    </source>
</evidence>
<dbReference type="AlphaFoldDB" id="A0A9X3K7J6"/>
<evidence type="ECO:0000313" key="7">
    <source>
        <dbReference type="Proteomes" id="UP001141458"/>
    </source>
</evidence>
<sequence>MKKNFKLALLMAFCLTVTACGKKEEKQSENKVEKQLKTEINYGITSSPEGKFNPLFSNTQYDGNVNALVYDSLLKLNSKLELEPAMAEKYEISEDGKKVVFTLKDGLKFHDGKPVTSKDVKFTLEAMASPDYEGDLQSYVQSIEGFKEFQGGKETELKGIVCKDDKTIEINFSVPYSPVLTNIGTLGILPQHIWGEVPVKDWVNKTELLNKPIGSGAYKLEEFKAGEFVKLSANEDYYNGAPKLKTFVFKVVKEETVSAELINGSIDIADISSIKKADMTTLKESGIEVKQYPNSKIQYMGFNLRNDILKDVNVRTAIAYGIDRQSILDGLIEGNGVIINTPMVPTLWSYPKEGLVEYKFDEAKAKELLEKAGYKDTNNNGTVDKDGKELEFTLTVPTGDTVREKTATVIQQNLAKIGIKINLEMLEFKATMNKVVGNHEFDLYLMGNTLDADPDPTPNWYSTQASDKKGEFGWNISGFKSDEADKLMDANRQATKQEERAKILNEFGKLLNKELPWIPLYASDITKAYSKKLKNYEPNTFVDFYNVEKWELEK</sequence>
<dbReference type="PANTHER" id="PTHR30290">
    <property type="entry name" value="PERIPLASMIC BINDING COMPONENT OF ABC TRANSPORTER"/>
    <property type="match status" value="1"/>
</dbReference>
<dbReference type="InterPro" id="IPR039424">
    <property type="entry name" value="SBP_5"/>
</dbReference>
<dbReference type="GO" id="GO:1904680">
    <property type="term" value="F:peptide transmembrane transporter activity"/>
    <property type="evidence" value="ECO:0007669"/>
    <property type="project" value="TreeGrafter"/>
</dbReference>
<proteinExistence type="inferred from homology"/>
<dbReference type="FunFam" id="3.10.105.10:FF:000006">
    <property type="entry name" value="Peptide ABC transporter substrate-binding protein"/>
    <property type="match status" value="1"/>
</dbReference>
<dbReference type="Gene3D" id="3.10.105.10">
    <property type="entry name" value="Dipeptide-binding Protein, Domain 3"/>
    <property type="match status" value="1"/>
</dbReference>
<comment type="caution">
    <text evidence="6">The sequence shown here is derived from an EMBL/GenBank/DDBJ whole genome shotgun (WGS) entry which is preliminary data.</text>
</comment>
<dbReference type="GO" id="GO:0042597">
    <property type="term" value="C:periplasmic space"/>
    <property type="evidence" value="ECO:0007669"/>
    <property type="project" value="UniProtKB-ARBA"/>
</dbReference>
<dbReference type="GO" id="GO:0015833">
    <property type="term" value="P:peptide transport"/>
    <property type="evidence" value="ECO:0007669"/>
    <property type="project" value="TreeGrafter"/>
</dbReference>
<dbReference type="InterPro" id="IPR030678">
    <property type="entry name" value="Peptide/Ni-bd"/>
</dbReference>
<evidence type="ECO:0000256" key="4">
    <source>
        <dbReference type="SAM" id="SignalP"/>
    </source>
</evidence>
<accession>A0A9X3K7J6</accession>
<dbReference type="Gene3D" id="3.40.190.10">
    <property type="entry name" value="Periplasmic binding protein-like II"/>
    <property type="match status" value="1"/>
</dbReference>
<feature type="signal peptide" evidence="4">
    <location>
        <begin position="1"/>
        <end position="19"/>
    </location>
</feature>
<reference evidence="6" key="1">
    <citation type="submission" date="2022-07" db="EMBL/GenBank/DDBJ databases">
        <title>Parvimonas micra travels from the subgingival sulcus of the human oral cavity to the colorectal adenocarcinoma.</title>
        <authorList>
            <person name="Conde-Perez K."/>
            <person name="Buetas E."/>
            <person name="Aja-Macaya P."/>
            <person name="Martin-De Arribas E."/>
            <person name="Iglesias-Corras I."/>
            <person name="Trigo-Tasende N."/>
            <person name="Nasser-Ali M."/>
            <person name="Estevez L.S."/>
            <person name="Rumbo-Feal S."/>
            <person name="Otero-Alen B."/>
            <person name="Noguera J.F."/>
            <person name="Concha A."/>
            <person name="Pardinas-Lopez S."/>
            <person name="Carda-Dieguez M."/>
            <person name="Gomez-Randulfe I."/>
            <person name="Martinez-Lago N."/>
            <person name="Ladra S."/>
            <person name="Aparicio L.A."/>
            <person name="Bou G."/>
            <person name="Mira A."/>
            <person name="Vallejo J.A."/>
            <person name="Poza M."/>
        </authorList>
    </citation>
    <scope>NUCLEOTIDE SEQUENCE</scope>
    <source>
        <strain evidence="6">PM79KC-AC-4</strain>
    </source>
</reference>
<dbReference type="EMBL" id="JANDZV010000006">
    <property type="protein sequence ID" value="MCZ7408091.1"/>
    <property type="molecule type" value="Genomic_DNA"/>
</dbReference>
<evidence type="ECO:0000259" key="5">
    <source>
        <dbReference type="Pfam" id="PF00496"/>
    </source>
</evidence>
<feature type="domain" description="Solute-binding protein family 5" evidence="5">
    <location>
        <begin position="81"/>
        <end position="465"/>
    </location>
</feature>
<dbReference type="GO" id="GO:0043190">
    <property type="term" value="C:ATP-binding cassette (ABC) transporter complex"/>
    <property type="evidence" value="ECO:0007669"/>
    <property type="project" value="InterPro"/>
</dbReference>
<keyword evidence="2" id="KW-0813">Transport</keyword>
<dbReference type="Gene3D" id="3.90.76.10">
    <property type="entry name" value="Dipeptide-binding Protein, Domain 1"/>
    <property type="match status" value="1"/>
</dbReference>
<organism evidence="6 7">
    <name type="scientific">Parvimonas micra</name>
    <dbReference type="NCBI Taxonomy" id="33033"/>
    <lineage>
        <taxon>Bacteria</taxon>
        <taxon>Bacillati</taxon>
        <taxon>Bacillota</taxon>
        <taxon>Tissierellia</taxon>
        <taxon>Tissierellales</taxon>
        <taxon>Peptoniphilaceae</taxon>
        <taxon>Parvimonas</taxon>
    </lineage>
</organism>
<dbReference type="InterPro" id="IPR000914">
    <property type="entry name" value="SBP_5_dom"/>
</dbReference>
<dbReference type="CDD" id="cd08514">
    <property type="entry name" value="PBP2_AppA_like"/>
    <property type="match status" value="1"/>
</dbReference>
<dbReference type="RefSeq" id="WP_269721139.1">
    <property type="nucleotide sequence ID" value="NZ_CP101408.1"/>
</dbReference>
<protein>
    <submittedName>
        <fullName evidence="6">Peptide-binding protein</fullName>
    </submittedName>
</protein>
<dbReference type="Pfam" id="PF00496">
    <property type="entry name" value="SBP_bac_5"/>
    <property type="match status" value="1"/>
</dbReference>
<dbReference type="PANTHER" id="PTHR30290:SF9">
    <property type="entry name" value="OLIGOPEPTIDE-BINDING PROTEIN APPA"/>
    <property type="match status" value="1"/>
</dbReference>